<protein>
    <submittedName>
        <fullName evidence="1">Uncharacterized protein</fullName>
    </submittedName>
</protein>
<gene>
    <name evidence="1" type="ORF">VP01_2103g1</name>
</gene>
<evidence type="ECO:0000313" key="1">
    <source>
        <dbReference type="EMBL" id="KNZ57668.1"/>
    </source>
</evidence>
<reference evidence="1 2" key="1">
    <citation type="submission" date="2015-08" db="EMBL/GenBank/DDBJ databases">
        <title>Next Generation Sequencing and Analysis of the Genome of Puccinia sorghi L Schw, the Causal Agent of Maize Common Rust.</title>
        <authorList>
            <person name="Rochi L."/>
            <person name="Burguener G."/>
            <person name="Darino M."/>
            <person name="Turjanski A."/>
            <person name="Kreff E."/>
            <person name="Dieguez M.J."/>
            <person name="Sacco F."/>
        </authorList>
    </citation>
    <scope>NUCLEOTIDE SEQUENCE [LARGE SCALE GENOMIC DNA]</scope>
    <source>
        <strain evidence="1 2">RO10H11247</strain>
    </source>
</reference>
<sequence>MTRDVIENVCEMLTLSQNDSPLSQARESLYVATTRLVTSARVATSASSDTPSMMVAPAAEDDEVNSLLASATAVLRATNSCMDAVSDCLARMDPTYGDFELSSNRPSINTYFGKCTHFHAEFHRIGKPLRPLEQRCFT</sequence>
<evidence type="ECO:0000313" key="2">
    <source>
        <dbReference type="Proteomes" id="UP000037035"/>
    </source>
</evidence>
<dbReference type="VEuPathDB" id="FungiDB:VP01_2103g1"/>
<name>A0A0L6VA84_9BASI</name>
<organism evidence="1 2">
    <name type="scientific">Puccinia sorghi</name>
    <dbReference type="NCBI Taxonomy" id="27349"/>
    <lineage>
        <taxon>Eukaryota</taxon>
        <taxon>Fungi</taxon>
        <taxon>Dikarya</taxon>
        <taxon>Basidiomycota</taxon>
        <taxon>Pucciniomycotina</taxon>
        <taxon>Pucciniomycetes</taxon>
        <taxon>Pucciniales</taxon>
        <taxon>Pucciniaceae</taxon>
        <taxon>Puccinia</taxon>
    </lineage>
</organism>
<dbReference type="Proteomes" id="UP000037035">
    <property type="component" value="Unassembled WGS sequence"/>
</dbReference>
<accession>A0A0L6VA84</accession>
<comment type="caution">
    <text evidence="1">The sequence shown here is derived from an EMBL/GenBank/DDBJ whole genome shotgun (WGS) entry which is preliminary data.</text>
</comment>
<dbReference type="EMBL" id="LAVV01006952">
    <property type="protein sequence ID" value="KNZ57668.1"/>
    <property type="molecule type" value="Genomic_DNA"/>
</dbReference>
<keyword evidence="2" id="KW-1185">Reference proteome</keyword>
<proteinExistence type="predicted"/>
<dbReference type="AlphaFoldDB" id="A0A0L6VA84"/>
<dbReference type="STRING" id="27349.A0A0L6VA84"/>